<keyword evidence="3" id="KW-0175">Coiled coil</keyword>
<dbReference type="GO" id="GO:0046872">
    <property type="term" value="F:metal ion binding"/>
    <property type="evidence" value="ECO:0007669"/>
    <property type="project" value="UniProtKB-KW"/>
</dbReference>
<dbReference type="CDD" id="cd07249">
    <property type="entry name" value="MMCE"/>
    <property type="match status" value="1"/>
</dbReference>
<evidence type="ECO:0000256" key="2">
    <source>
        <dbReference type="ARBA" id="ARBA00022723"/>
    </source>
</evidence>
<dbReference type="PROSITE" id="PS00934">
    <property type="entry name" value="GLYOXALASE_I_1"/>
    <property type="match status" value="1"/>
</dbReference>
<dbReference type="InterPro" id="IPR051785">
    <property type="entry name" value="MMCE/EMCE_epimerase"/>
</dbReference>
<keyword evidence="6" id="KW-1185">Reference proteome</keyword>
<dbReference type="GO" id="GO:0004493">
    <property type="term" value="F:methylmalonyl-CoA epimerase activity"/>
    <property type="evidence" value="ECO:0007669"/>
    <property type="project" value="TreeGrafter"/>
</dbReference>
<evidence type="ECO:0000256" key="1">
    <source>
        <dbReference type="ARBA" id="ARBA00009308"/>
    </source>
</evidence>
<dbReference type="NCBIfam" id="TIGR03081">
    <property type="entry name" value="metmalonyl_epim"/>
    <property type="match status" value="1"/>
</dbReference>
<evidence type="ECO:0000313" key="5">
    <source>
        <dbReference type="EMBL" id="TCL36507.1"/>
    </source>
</evidence>
<evidence type="ECO:0000259" key="4">
    <source>
        <dbReference type="PROSITE" id="PS51819"/>
    </source>
</evidence>
<evidence type="ECO:0000313" key="6">
    <source>
        <dbReference type="Proteomes" id="UP000295063"/>
    </source>
</evidence>
<protein>
    <submittedName>
        <fullName evidence="5">Methylmalonyl-CoA epimerase</fullName>
    </submittedName>
</protein>
<dbReference type="InterPro" id="IPR018146">
    <property type="entry name" value="Glyoxalase_1_CS"/>
</dbReference>
<organism evidence="5 6">
    <name type="scientific">Anaerospora hongkongensis</name>
    <dbReference type="NCBI Taxonomy" id="244830"/>
    <lineage>
        <taxon>Bacteria</taxon>
        <taxon>Bacillati</taxon>
        <taxon>Bacillota</taxon>
        <taxon>Negativicutes</taxon>
        <taxon>Selenomonadales</taxon>
        <taxon>Sporomusaceae</taxon>
        <taxon>Anaerospora</taxon>
    </lineage>
</organism>
<dbReference type="PROSITE" id="PS51819">
    <property type="entry name" value="VOC"/>
    <property type="match status" value="1"/>
</dbReference>
<evidence type="ECO:0000256" key="3">
    <source>
        <dbReference type="SAM" id="Coils"/>
    </source>
</evidence>
<comment type="caution">
    <text evidence="5">The sequence shown here is derived from an EMBL/GenBank/DDBJ whole genome shotgun (WGS) entry which is preliminary data.</text>
</comment>
<dbReference type="AlphaFoldDB" id="A0A4R1Q5W4"/>
<dbReference type="EMBL" id="SLUI01000008">
    <property type="protein sequence ID" value="TCL36507.1"/>
    <property type="molecule type" value="Genomic_DNA"/>
</dbReference>
<accession>A0A4R1Q5W4</accession>
<dbReference type="GO" id="GO:0046491">
    <property type="term" value="P:L-methylmalonyl-CoA metabolic process"/>
    <property type="evidence" value="ECO:0007669"/>
    <property type="project" value="TreeGrafter"/>
</dbReference>
<dbReference type="Gene3D" id="3.10.180.10">
    <property type="entry name" value="2,3-Dihydroxybiphenyl 1,2-Dioxygenase, domain 1"/>
    <property type="match status" value="1"/>
</dbReference>
<dbReference type="RefSeq" id="WP_132081251.1">
    <property type="nucleotide sequence ID" value="NZ_DAIMLW010000084.1"/>
</dbReference>
<comment type="similarity">
    <text evidence="1">Belongs to the methylmalonyl-CoA epimerase family.</text>
</comment>
<proteinExistence type="inferred from homology"/>
<feature type="coiled-coil region" evidence="3">
    <location>
        <begin position="80"/>
        <end position="107"/>
    </location>
</feature>
<dbReference type="InterPro" id="IPR017515">
    <property type="entry name" value="MeMalonyl-CoA_epimerase"/>
</dbReference>
<dbReference type="Pfam" id="PF13669">
    <property type="entry name" value="Glyoxalase_4"/>
    <property type="match status" value="1"/>
</dbReference>
<feature type="domain" description="VOC" evidence="4">
    <location>
        <begin position="7"/>
        <end position="136"/>
    </location>
</feature>
<keyword evidence="2" id="KW-0479">Metal-binding</keyword>
<sequence length="137" mass="14951">MSFKVLKVDHIGIAVKDLAQAKKFYVEQLGLTHLPEDEVVDQQKVKVSFFPCGDSELELLESTSPDGPIAKFIEKNGEGIQHVALRVDNIEAALADLKEKGVRLIDEKPRYGAGGASIAFVHPKATGGILLELSERK</sequence>
<gene>
    <name evidence="5" type="ORF">EV210_108147</name>
</gene>
<dbReference type="OrthoDB" id="9788468at2"/>
<dbReference type="InterPro" id="IPR029068">
    <property type="entry name" value="Glyas_Bleomycin-R_OHBP_Dase"/>
</dbReference>
<dbReference type="PANTHER" id="PTHR43048:SF3">
    <property type="entry name" value="METHYLMALONYL-COA EPIMERASE, MITOCHONDRIAL"/>
    <property type="match status" value="1"/>
</dbReference>
<dbReference type="PANTHER" id="PTHR43048">
    <property type="entry name" value="METHYLMALONYL-COA EPIMERASE"/>
    <property type="match status" value="1"/>
</dbReference>
<dbReference type="Proteomes" id="UP000295063">
    <property type="component" value="Unassembled WGS sequence"/>
</dbReference>
<name>A0A4R1Q5W4_9FIRM</name>
<reference evidence="5 6" key="1">
    <citation type="submission" date="2019-03" db="EMBL/GenBank/DDBJ databases">
        <title>Genomic Encyclopedia of Type Strains, Phase IV (KMG-IV): sequencing the most valuable type-strain genomes for metagenomic binning, comparative biology and taxonomic classification.</title>
        <authorList>
            <person name="Goeker M."/>
        </authorList>
    </citation>
    <scope>NUCLEOTIDE SEQUENCE [LARGE SCALE GENOMIC DNA]</scope>
    <source>
        <strain evidence="5 6">DSM 15969</strain>
    </source>
</reference>
<dbReference type="SUPFAM" id="SSF54593">
    <property type="entry name" value="Glyoxalase/Bleomycin resistance protein/Dihydroxybiphenyl dioxygenase"/>
    <property type="match status" value="1"/>
</dbReference>
<dbReference type="GO" id="GO:0004462">
    <property type="term" value="F:lactoylglutathione lyase activity"/>
    <property type="evidence" value="ECO:0007669"/>
    <property type="project" value="InterPro"/>
</dbReference>
<dbReference type="InterPro" id="IPR037523">
    <property type="entry name" value="VOC_core"/>
</dbReference>